<dbReference type="OMA" id="RDVNYAI"/>
<feature type="region of interest" description="Disordered" evidence="1">
    <location>
        <begin position="261"/>
        <end position="438"/>
    </location>
</feature>
<name>D2VLE5_NAEGR</name>
<gene>
    <name evidence="2" type="ORF">NAEGRDRAFT_80435</name>
</gene>
<feature type="region of interest" description="Disordered" evidence="1">
    <location>
        <begin position="153"/>
        <end position="202"/>
    </location>
</feature>
<keyword evidence="3" id="KW-1185">Reference proteome</keyword>
<feature type="compositionally biased region" description="Polar residues" evidence="1">
    <location>
        <begin position="153"/>
        <end position="169"/>
    </location>
</feature>
<evidence type="ECO:0000313" key="3">
    <source>
        <dbReference type="Proteomes" id="UP000006671"/>
    </source>
</evidence>
<feature type="compositionally biased region" description="Low complexity" evidence="1">
    <location>
        <begin position="1"/>
        <end position="28"/>
    </location>
</feature>
<feature type="region of interest" description="Disordered" evidence="1">
    <location>
        <begin position="1"/>
        <end position="71"/>
    </location>
</feature>
<dbReference type="OrthoDB" id="10531521at2759"/>
<feature type="compositionally biased region" description="Basic and acidic residues" evidence="1">
    <location>
        <begin position="533"/>
        <end position="546"/>
    </location>
</feature>
<dbReference type="RefSeq" id="XP_002675041.1">
    <property type="nucleotide sequence ID" value="XM_002674995.1"/>
</dbReference>
<evidence type="ECO:0000313" key="2">
    <source>
        <dbReference type="EMBL" id="EFC42297.1"/>
    </source>
</evidence>
<dbReference type="VEuPathDB" id="AmoebaDB:NAEGRDRAFT_80435"/>
<feature type="compositionally biased region" description="Polar residues" evidence="1">
    <location>
        <begin position="55"/>
        <end position="71"/>
    </location>
</feature>
<protein>
    <submittedName>
        <fullName evidence="2">Uncharacterized protein</fullName>
    </submittedName>
</protein>
<feature type="compositionally biased region" description="Low complexity" evidence="1">
    <location>
        <begin position="299"/>
        <end position="311"/>
    </location>
</feature>
<sequence length="676" mass="75813">MSTFENTSNSSTNISGQSKKSVSSPTSSADQSLRVGTTTASKSQHEEFVQHPPHVQQSYSSTTSVASHHEAMSTNNTHAYKSMSPSYASPVHHVGPIATSTITTNYQNSSTTDSSQQGAISNHRLSNHRNSPPTSASFISRGQTFVQQENESNHFNNNTTKTSNNQHVPSSYPLHHQHSSMVNGNSVGGNGTTTNHSNNNMASIHHHDQDKIAYHSNQSMNSTNASYSMNTNSFDNMGSRSISHSSNNASIHDKNLLPSLHILMDPPTSTSPSNPIPHSNNSRVYAPPSSNPNNGHMRQSSSNNLQQSNYNMNHQPPITPIPYSQHVNDYPPTNHVPPPYINKASHHIDMFSNPPNNNIIKSSPSSSNMDTMYAPRPIRSRSNTSGPNNASFNSPQSSSVNNHHQNTDSTVYSFEQPAKIKKKKALPSSNDDSNDADKKNWKKKRLFSIDEVTDLVAFVKQRSENQELTRDVNYAIFKEYEKLQDERRRASVYRKKYVQLFERHLISKDGTIDPSLFQEYDQRTSSTSKSKGSHPEDAQEKRKFSDVEEDSSSEGSNIEEEKKTKKLKREYSDEEDEEIENASPSEEKKKNMNICVSYKGKNYLHSIEKQILQNSDSIHNYFNQLAVSSLCYNSDTELIRSESIEYFDYSFGEFIQINSFSITRVLKSSPVKLRIN</sequence>
<reference evidence="2 3" key="1">
    <citation type="journal article" date="2010" name="Cell">
        <title>The genome of Naegleria gruberi illuminates early eukaryotic versatility.</title>
        <authorList>
            <person name="Fritz-Laylin L.K."/>
            <person name="Prochnik S.E."/>
            <person name="Ginger M.L."/>
            <person name="Dacks J.B."/>
            <person name="Carpenter M.L."/>
            <person name="Field M.C."/>
            <person name="Kuo A."/>
            <person name="Paredez A."/>
            <person name="Chapman J."/>
            <person name="Pham J."/>
            <person name="Shu S."/>
            <person name="Neupane R."/>
            <person name="Cipriano M."/>
            <person name="Mancuso J."/>
            <person name="Tu H."/>
            <person name="Salamov A."/>
            <person name="Lindquist E."/>
            <person name="Shapiro H."/>
            <person name="Lucas S."/>
            <person name="Grigoriev I.V."/>
            <person name="Cande W.Z."/>
            <person name="Fulton C."/>
            <person name="Rokhsar D.S."/>
            <person name="Dawson S.C."/>
        </authorList>
    </citation>
    <scope>NUCLEOTIDE SEQUENCE [LARGE SCALE GENOMIC DNA]</scope>
    <source>
        <strain evidence="2 3">NEG-M</strain>
    </source>
</reference>
<feature type="compositionally biased region" description="Low complexity" evidence="1">
    <location>
        <begin position="192"/>
        <end position="201"/>
    </location>
</feature>
<feature type="compositionally biased region" description="Low complexity" evidence="1">
    <location>
        <begin position="352"/>
        <end position="368"/>
    </location>
</feature>
<proteinExistence type="predicted"/>
<feature type="compositionally biased region" description="Polar residues" evidence="1">
    <location>
        <begin position="380"/>
        <end position="413"/>
    </location>
</feature>
<dbReference type="AlphaFoldDB" id="D2VLE5"/>
<feature type="region of interest" description="Disordered" evidence="1">
    <location>
        <begin position="520"/>
        <end position="586"/>
    </location>
</feature>
<accession>D2VLE5</accession>
<dbReference type="Proteomes" id="UP000006671">
    <property type="component" value="Unassembled WGS sequence"/>
</dbReference>
<dbReference type="EMBL" id="GG738880">
    <property type="protein sequence ID" value="EFC42297.1"/>
    <property type="molecule type" value="Genomic_DNA"/>
</dbReference>
<feature type="region of interest" description="Disordered" evidence="1">
    <location>
        <begin position="104"/>
        <end position="138"/>
    </location>
</feature>
<feature type="compositionally biased region" description="Low complexity" evidence="1">
    <location>
        <begin position="266"/>
        <end position="282"/>
    </location>
</feature>
<dbReference type="InParanoid" id="D2VLE5"/>
<feature type="compositionally biased region" description="Polar residues" evidence="1">
    <location>
        <begin position="29"/>
        <end position="42"/>
    </location>
</feature>
<dbReference type="GeneID" id="8851861"/>
<evidence type="ECO:0000256" key="1">
    <source>
        <dbReference type="SAM" id="MobiDB-lite"/>
    </source>
</evidence>
<dbReference type="KEGG" id="ngr:NAEGRDRAFT_80435"/>
<organism evidence="3">
    <name type="scientific">Naegleria gruberi</name>
    <name type="common">Amoeba</name>
    <dbReference type="NCBI Taxonomy" id="5762"/>
    <lineage>
        <taxon>Eukaryota</taxon>
        <taxon>Discoba</taxon>
        <taxon>Heterolobosea</taxon>
        <taxon>Tetramitia</taxon>
        <taxon>Eutetramitia</taxon>
        <taxon>Vahlkampfiidae</taxon>
        <taxon>Naegleria</taxon>
    </lineage>
</organism>